<keyword evidence="3" id="KW-0804">Transcription</keyword>
<protein>
    <submittedName>
        <fullName evidence="6">TetR family transcriptional regulator</fullName>
    </submittedName>
</protein>
<dbReference type="GO" id="GO:0045892">
    <property type="term" value="P:negative regulation of DNA-templated transcription"/>
    <property type="evidence" value="ECO:0007669"/>
    <property type="project" value="UniProtKB-ARBA"/>
</dbReference>
<feature type="domain" description="HTH tetR-type" evidence="5">
    <location>
        <begin position="24"/>
        <end position="84"/>
    </location>
</feature>
<dbReference type="OrthoDB" id="9814200at2"/>
<dbReference type="GO" id="GO:0000976">
    <property type="term" value="F:transcription cis-regulatory region binding"/>
    <property type="evidence" value="ECO:0007669"/>
    <property type="project" value="TreeGrafter"/>
</dbReference>
<comment type="caution">
    <text evidence="6">The sequence shown here is derived from an EMBL/GenBank/DDBJ whole genome shotgun (WGS) entry which is preliminary data.</text>
</comment>
<organism evidence="6 7">
    <name type="scientific">Nocardia fluminea</name>
    <dbReference type="NCBI Taxonomy" id="134984"/>
    <lineage>
        <taxon>Bacteria</taxon>
        <taxon>Bacillati</taxon>
        <taxon>Actinomycetota</taxon>
        <taxon>Actinomycetes</taxon>
        <taxon>Mycobacteriales</taxon>
        <taxon>Nocardiaceae</taxon>
        <taxon>Nocardia</taxon>
    </lineage>
</organism>
<evidence type="ECO:0000256" key="2">
    <source>
        <dbReference type="ARBA" id="ARBA00023125"/>
    </source>
</evidence>
<dbReference type="PANTHER" id="PTHR30055">
    <property type="entry name" value="HTH-TYPE TRANSCRIPTIONAL REGULATOR RUTR"/>
    <property type="match status" value="1"/>
</dbReference>
<dbReference type="PROSITE" id="PS50977">
    <property type="entry name" value="HTH_TETR_2"/>
    <property type="match status" value="1"/>
</dbReference>
<dbReference type="InterPro" id="IPR036271">
    <property type="entry name" value="Tet_transcr_reg_TetR-rel_C_sf"/>
</dbReference>
<dbReference type="RefSeq" id="WP_101462885.1">
    <property type="nucleotide sequence ID" value="NZ_PJMW01000001.1"/>
</dbReference>
<evidence type="ECO:0000256" key="1">
    <source>
        <dbReference type="ARBA" id="ARBA00023015"/>
    </source>
</evidence>
<keyword evidence="1" id="KW-0805">Transcription regulation</keyword>
<dbReference type="PRINTS" id="PR00455">
    <property type="entry name" value="HTHTETR"/>
</dbReference>
<dbReference type="InterPro" id="IPR001647">
    <property type="entry name" value="HTH_TetR"/>
</dbReference>
<sequence>MTAMRGGVGNAHIFTRADRGTDRARRREVVIRAARDAFVDHGFHGASMEEISVRAQVSKPVLYNHFTGKVDLYSTVLQRYLDHMVGRIGDALRTTTGYENKARRMVSAYFDFVDEDDGAGYTLVFDTPVPSEPSVEGRVRIAMAECAALVAAELDAVGMDPYRARACAFGLVGASHLAARYWFDAGRPIPKIDAVDTTVALFWTGLSGIG</sequence>
<dbReference type="Gene3D" id="1.10.357.10">
    <property type="entry name" value="Tetracycline Repressor, domain 2"/>
    <property type="match status" value="1"/>
</dbReference>
<dbReference type="Proteomes" id="UP000233766">
    <property type="component" value="Unassembled WGS sequence"/>
</dbReference>
<dbReference type="GO" id="GO:0003700">
    <property type="term" value="F:DNA-binding transcription factor activity"/>
    <property type="evidence" value="ECO:0007669"/>
    <property type="project" value="TreeGrafter"/>
</dbReference>
<name>A0A2N3WX07_9NOCA</name>
<evidence type="ECO:0000256" key="4">
    <source>
        <dbReference type="PROSITE-ProRule" id="PRU00335"/>
    </source>
</evidence>
<dbReference type="InterPro" id="IPR050109">
    <property type="entry name" value="HTH-type_TetR-like_transc_reg"/>
</dbReference>
<dbReference type="Pfam" id="PF00440">
    <property type="entry name" value="TetR_N"/>
    <property type="match status" value="1"/>
</dbReference>
<dbReference type="EMBL" id="PJMW01000001">
    <property type="protein sequence ID" value="PKV98422.1"/>
    <property type="molecule type" value="Genomic_DNA"/>
</dbReference>
<dbReference type="AlphaFoldDB" id="A0A2N3WX07"/>
<evidence type="ECO:0000313" key="7">
    <source>
        <dbReference type="Proteomes" id="UP000233766"/>
    </source>
</evidence>
<dbReference type="PANTHER" id="PTHR30055:SF160">
    <property type="entry name" value="TRANSCRIPTIONAL REGULATORY PROTEIN (PROBABLY ASNC-FAMILY)-RELATED"/>
    <property type="match status" value="1"/>
</dbReference>
<dbReference type="InterPro" id="IPR023772">
    <property type="entry name" value="DNA-bd_HTH_TetR-type_CS"/>
</dbReference>
<dbReference type="PROSITE" id="PS01081">
    <property type="entry name" value="HTH_TETR_1"/>
    <property type="match status" value="1"/>
</dbReference>
<gene>
    <name evidence="6" type="ORF">ATK86_0441</name>
</gene>
<keyword evidence="2 4" id="KW-0238">DNA-binding</keyword>
<dbReference type="FunFam" id="1.10.10.60:FF:000141">
    <property type="entry name" value="TetR family transcriptional regulator"/>
    <property type="match status" value="1"/>
</dbReference>
<dbReference type="SUPFAM" id="SSF48498">
    <property type="entry name" value="Tetracyclin repressor-like, C-terminal domain"/>
    <property type="match status" value="1"/>
</dbReference>
<evidence type="ECO:0000256" key="3">
    <source>
        <dbReference type="ARBA" id="ARBA00023163"/>
    </source>
</evidence>
<evidence type="ECO:0000313" key="6">
    <source>
        <dbReference type="EMBL" id="PKV98422.1"/>
    </source>
</evidence>
<reference evidence="6 7" key="1">
    <citation type="submission" date="2017-12" db="EMBL/GenBank/DDBJ databases">
        <title>Sequencing the genomes of 1000 Actinobacteria strains.</title>
        <authorList>
            <person name="Klenk H.-P."/>
        </authorList>
    </citation>
    <scope>NUCLEOTIDE SEQUENCE [LARGE SCALE GENOMIC DNA]</scope>
    <source>
        <strain evidence="6 7">DSM 44489</strain>
    </source>
</reference>
<dbReference type="InterPro" id="IPR009057">
    <property type="entry name" value="Homeodomain-like_sf"/>
</dbReference>
<feature type="DNA-binding region" description="H-T-H motif" evidence="4">
    <location>
        <begin position="47"/>
        <end position="66"/>
    </location>
</feature>
<proteinExistence type="predicted"/>
<accession>A0A2N3WX07</accession>
<keyword evidence="7" id="KW-1185">Reference proteome</keyword>
<evidence type="ECO:0000259" key="5">
    <source>
        <dbReference type="PROSITE" id="PS50977"/>
    </source>
</evidence>
<dbReference type="SUPFAM" id="SSF46689">
    <property type="entry name" value="Homeodomain-like"/>
    <property type="match status" value="1"/>
</dbReference>